<feature type="region of interest" description="Disordered" evidence="6">
    <location>
        <begin position="85"/>
        <end position="112"/>
    </location>
</feature>
<dbReference type="PANTHER" id="PTHR11654">
    <property type="entry name" value="OLIGOPEPTIDE TRANSPORTER-RELATED"/>
    <property type="match status" value="1"/>
</dbReference>
<feature type="transmembrane region" description="Helical" evidence="7">
    <location>
        <begin position="564"/>
        <end position="581"/>
    </location>
</feature>
<keyword evidence="3 7" id="KW-0812">Transmembrane</keyword>
<evidence type="ECO:0000256" key="4">
    <source>
        <dbReference type="ARBA" id="ARBA00022989"/>
    </source>
</evidence>
<comment type="caution">
    <text evidence="8">The sequence shown here is derived from an EMBL/GenBank/DDBJ whole genome shotgun (WGS) entry which is preliminary data.</text>
</comment>
<evidence type="ECO:0000256" key="5">
    <source>
        <dbReference type="ARBA" id="ARBA00023136"/>
    </source>
</evidence>
<evidence type="ECO:0000313" key="8">
    <source>
        <dbReference type="EMBL" id="TVU15912.1"/>
    </source>
</evidence>
<dbReference type="AlphaFoldDB" id="A0A5J9TWZ7"/>
<dbReference type="OrthoDB" id="8904098at2759"/>
<dbReference type="EMBL" id="RWGY01000031">
    <property type="protein sequence ID" value="TVU15912.1"/>
    <property type="molecule type" value="Genomic_DNA"/>
</dbReference>
<organism evidence="8 9">
    <name type="scientific">Eragrostis curvula</name>
    <name type="common">weeping love grass</name>
    <dbReference type="NCBI Taxonomy" id="38414"/>
    <lineage>
        <taxon>Eukaryota</taxon>
        <taxon>Viridiplantae</taxon>
        <taxon>Streptophyta</taxon>
        <taxon>Embryophyta</taxon>
        <taxon>Tracheophyta</taxon>
        <taxon>Spermatophyta</taxon>
        <taxon>Magnoliopsida</taxon>
        <taxon>Liliopsida</taxon>
        <taxon>Poales</taxon>
        <taxon>Poaceae</taxon>
        <taxon>PACMAD clade</taxon>
        <taxon>Chloridoideae</taxon>
        <taxon>Eragrostideae</taxon>
        <taxon>Eragrostidinae</taxon>
        <taxon>Eragrostis</taxon>
    </lineage>
</organism>
<sequence>MDARDAMERGQRSPRVPEVRAEFSFLTVSVNIRTFAELEPQVSGRKPRGAAHSRQENWKQSTGSSSRIRVLGEHSIQWHWHELGDVPGDRPARQQSSKCVQRHDVDRNELPDPGLRRLLGGHVLGQLQHHPRIPRRLPSCKNTRTGLITSSSARMHFKYSCLLSWRLIDHVAGYDAGHLLGVPAGHRTLRRGLVVPPHSRRAKHRVPRPLPRGDRQRRRARRAAAVRRGAVRRRQRVDRERKMSFFSWFYICVDFGMIISGVFIVWIQTNVSWGLGFGIATACIALAFGGFVLATPMYKRTMPTGSPVKSLAQVVVAACRKLRLRVPADAALLYEANEKIDEPRIAHTDEFAFLDKAAVVDGSDIGGGDDERRLRGLIVEAVHGDAGRGAQDPAAAAPDLGDQHRAVGGVRAAEHHVRAAGRRHGHACAVARHPGRVAGLLRGALRPGLGAHLRLGHRPGATQHLPGQRRAVAATADGAGRLLMAFAMAAAALVEMKRLDAAGRGRDHQHRVADAAVLRARGGRGVLLHRAAGVLLQRGARHHEEHLHLVRAAHRGAGSYMSSLIYAVVDALTAVGGRPGWISDNLNEGHLDYFFWTMAAFCTLNFVVYSAFARNYKVKTVVS</sequence>
<accession>A0A5J9TWZ7</accession>
<dbReference type="Gramene" id="TVU15912">
    <property type="protein sequence ID" value="TVU15912"/>
    <property type="gene ID" value="EJB05_39455"/>
</dbReference>
<keyword evidence="5 7" id="KW-0472">Membrane</keyword>
<evidence type="ECO:0000256" key="2">
    <source>
        <dbReference type="ARBA" id="ARBA00005982"/>
    </source>
</evidence>
<dbReference type="GO" id="GO:0022857">
    <property type="term" value="F:transmembrane transporter activity"/>
    <property type="evidence" value="ECO:0007669"/>
    <property type="project" value="InterPro"/>
</dbReference>
<evidence type="ECO:0000256" key="1">
    <source>
        <dbReference type="ARBA" id="ARBA00004141"/>
    </source>
</evidence>
<protein>
    <submittedName>
        <fullName evidence="8">Uncharacterized protein</fullName>
    </submittedName>
</protein>
<comment type="similarity">
    <text evidence="2">Belongs to the major facilitator superfamily. Proton-dependent oligopeptide transporter (POT/PTR) (TC 2.A.17) family.</text>
</comment>
<proteinExistence type="inferred from homology"/>
<evidence type="ECO:0000256" key="3">
    <source>
        <dbReference type="ARBA" id="ARBA00022692"/>
    </source>
</evidence>
<evidence type="ECO:0000256" key="7">
    <source>
        <dbReference type="SAM" id="Phobius"/>
    </source>
</evidence>
<reference evidence="8 9" key="1">
    <citation type="journal article" date="2019" name="Sci. Rep.">
        <title>A high-quality genome of Eragrostis curvula grass provides insights into Poaceae evolution and supports new strategies to enhance forage quality.</title>
        <authorList>
            <person name="Carballo J."/>
            <person name="Santos B.A.C.M."/>
            <person name="Zappacosta D."/>
            <person name="Garbus I."/>
            <person name="Selva J.P."/>
            <person name="Gallo C.A."/>
            <person name="Diaz A."/>
            <person name="Albertini E."/>
            <person name="Caccamo M."/>
            <person name="Echenique V."/>
        </authorList>
    </citation>
    <scope>NUCLEOTIDE SEQUENCE [LARGE SCALE GENOMIC DNA]</scope>
    <source>
        <strain evidence="9">cv. Victoria</strain>
        <tissue evidence="8">Leaf</tissue>
    </source>
</reference>
<dbReference type="Proteomes" id="UP000324897">
    <property type="component" value="Unassembled WGS sequence"/>
</dbReference>
<dbReference type="Pfam" id="PF00854">
    <property type="entry name" value="PTR2"/>
    <property type="match status" value="1"/>
</dbReference>
<feature type="compositionally biased region" description="Basic residues" evidence="6">
    <location>
        <begin position="198"/>
        <end position="207"/>
    </location>
</feature>
<keyword evidence="4 7" id="KW-1133">Transmembrane helix</keyword>
<comment type="subcellular location">
    <subcellularLocation>
        <location evidence="1">Membrane</location>
        <topology evidence="1">Multi-pass membrane protein</topology>
    </subcellularLocation>
</comment>
<evidence type="ECO:0000256" key="6">
    <source>
        <dbReference type="SAM" id="MobiDB-lite"/>
    </source>
</evidence>
<feature type="region of interest" description="Disordered" evidence="6">
    <location>
        <begin position="197"/>
        <end position="219"/>
    </location>
</feature>
<feature type="non-terminal residue" evidence="8">
    <location>
        <position position="1"/>
    </location>
</feature>
<feature type="transmembrane region" description="Helical" evidence="7">
    <location>
        <begin position="273"/>
        <end position="294"/>
    </location>
</feature>
<feature type="transmembrane region" description="Helical" evidence="7">
    <location>
        <begin position="243"/>
        <end position="267"/>
    </location>
</feature>
<dbReference type="InterPro" id="IPR000109">
    <property type="entry name" value="POT_fam"/>
</dbReference>
<dbReference type="Gene3D" id="1.20.1250.20">
    <property type="entry name" value="MFS general substrate transporter like domains"/>
    <property type="match status" value="2"/>
</dbReference>
<feature type="region of interest" description="Disordered" evidence="6">
    <location>
        <begin position="40"/>
        <end position="66"/>
    </location>
</feature>
<dbReference type="InterPro" id="IPR036259">
    <property type="entry name" value="MFS_trans_sf"/>
</dbReference>
<name>A0A5J9TWZ7_9POAL</name>
<evidence type="ECO:0000313" key="9">
    <source>
        <dbReference type="Proteomes" id="UP000324897"/>
    </source>
</evidence>
<dbReference type="GO" id="GO:0016020">
    <property type="term" value="C:membrane"/>
    <property type="evidence" value="ECO:0007669"/>
    <property type="project" value="UniProtKB-SubCell"/>
</dbReference>
<keyword evidence="9" id="KW-1185">Reference proteome</keyword>
<gene>
    <name evidence="8" type="ORF">EJB05_39455</name>
</gene>
<feature type="compositionally biased region" description="Basic and acidic residues" evidence="6">
    <location>
        <begin position="101"/>
        <end position="110"/>
    </location>
</feature>
<feature type="transmembrane region" description="Helical" evidence="7">
    <location>
        <begin position="593"/>
        <end position="612"/>
    </location>
</feature>